<evidence type="ECO:0000313" key="4">
    <source>
        <dbReference type="Proteomes" id="UP000663586"/>
    </source>
</evidence>
<reference evidence="3" key="1">
    <citation type="submission" date="2020-11" db="EMBL/GenBank/DDBJ databases">
        <title>Carbohydrate-dependent, anaerobic sulfur respiration: A novel catabolism in halophilic archaea.</title>
        <authorList>
            <person name="Sorokin D.Y."/>
            <person name="Messina E."/>
            <person name="Smedile F."/>
            <person name="La Cono V."/>
            <person name="Hallsworth J.E."/>
            <person name="Yakimov M.M."/>
        </authorList>
    </citation>
    <scope>NUCLEOTIDE SEQUENCE</scope>
    <source>
        <strain evidence="3">AArc-S</strain>
    </source>
</reference>
<dbReference type="Pfam" id="PF02517">
    <property type="entry name" value="Rce1-like"/>
    <property type="match status" value="1"/>
</dbReference>
<evidence type="ECO:0000313" key="3">
    <source>
        <dbReference type="EMBL" id="QSG01973.1"/>
    </source>
</evidence>
<feature type="transmembrane region" description="Helical" evidence="1">
    <location>
        <begin position="176"/>
        <end position="194"/>
    </location>
</feature>
<dbReference type="KEGG" id="hara:AArcS_0749"/>
<dbReference type="GO" id="GO:0006508">
    <property type="term" value="P:proteolysis"/>
    <property type="evidence" value="ECO:0007669"/>
    <property type="project" value="UniProtKB-KW"/>
</dbReference>
<dbReference type="Proteomes" id="UP000663586">
    <property type="component" value="Chromosome"/>
</dbReference>
<keyword evidence="1" id="KW-0812">Transmembrane</keyword>
<dbReference type="PANTHER" id="PTHR36435:SF1">
    <property type="entry name" value="CAAX AMINO TERMINAL PROTEASE FAMILY PROTEIN"/>
    <property type="match status" value="1"/>
</dbReference>
<keyword evidence="3" id="KW-0378">Hydrolase</keyword>
<keyword evidence="1" id="KW-0472">Membrane</keyword>
<evidence type="ECO:0000259" key="2">
    <source>
        <dbReference type="Pfam" id="PF02517"/>
    </source>
</evidence>
<dbReference type="GO" id="GO:0080120">
    <property type="term" value="P:CAAX-box protein maturation"/>
    <property type="evidence" value="ECO:0007669"/>
    <property type="project" value="UniProtKB-ARBA"/>
</dbReference>
<feature type="transmembrane region" description="Helical" evidence="1">
    <location>
        <begin position="39"/>
        <end position="58"/>
    </location>
</feature>
<dbReference type="EMBL" id="CP064786">
    <property type="protein sequence ID" value="QSG01973.1"/>
    <property type="molecule type" value="Genomic_DNA"/>
</dbReference>
<feature type="transmembrane region" description="Helical" evidence="1">
    <location>
        <begin position="104"/>
        <end position="123"/>
    </location>
</feature>
<keyword evidence="1" id="KW-1133">Transmembrane helix</keyword>
<protein>
    <submittedName>
        <fullName evidence="3">Metal-dependent membrane protease, CAAX family</fullName>
    </submittedName>
</protein>
<keyword evidence="3" id="KW-0645">Protease</keyword>
<dbReference type="GO" id="GO:0004175">
    <property type="term" value="F:endopeptidase activity"/>
    <property type="evidence" value="ECO:0007669"/>
    <property type="project" value="UniProtKB-ARBA"/>
</dbReference>
<feature type="transmembrane region" description="Helical" evidence="1">
    <location>
        <begin position="135"/>
        <end position="156"/>
    </location>
</feature>
<feature type="transmembrane region" description="Helical" evidence="1">
    <location>
        <begin position="256"/>
        <end position="276"/>
    </location>
</feature>
<feature type="transmembrane region" description="Helical" evidence="1">
    <location>
        <begin position="214"/>
        <end position="236"/>
    </location>
</feature>
<keyword evidence="4" id="KW-1185">Reference proteome</keyword>
<feature type="transmembrane region" description="Helical" evidence="1">
    <location>
        <begin position="70"/>
        <end position="92"/>
    </location>
</feature>
<dbReference type="AlphaFoldDB" id="A0A897MSH8"/>
<dbReference type="InterPro" id="IPR052710">
    <property type="entry name" value="CAAX_protease"/>
</dbReference>
<feature type="transmembrane region" description="Helical" evidence="1">
    <location>
        <begin position="314"/>
        <end position="334"/>
    </location>
</feature>
<organism evidence="3 4">
    <name type="scientific">Natranaeroarchaeum sulfidigenes</name>
    <dbReference type="NCBI Taxonomy" id="2784880"/>
    <lineage>
        <taxon>Archaea</taxon>
        <taxon>Methanobacteriati</taxon>
        <taxon>Methanobacteriota</taxon>
        <taxon>Stenosarchaea group</taxon>
        <taxon>Halobacteria</taxon>
        <taxon>Halobacteriales</taxon>
        <taxon>Natronoarchaeaceae</taxon>
        <taxon>Natranaeroarchaeum</taxon>
    </lineage>
</organism>
<gene>
    <name evidence="3" type="ORF">AArcS_0749</name>
</gene>
<feature type="domain" description="CAAX prenyl protease 2/Lysostaphin resistance protein A-like" evidence="2">
    <location>
        <begin position="256"/>
        <end position="354"/>
    </location>
</feature>
<sequence>MDRGRFVDMGIACAALTAAATLQPWPSPPVVDDALPIPVSPPLLATAFALLSLAGFLGRRYGWLGRWTGVVATVGGSMGAVLPSLSVIVVLTDAGIAVSIWPPLAVGVGVTSGVIGIVDWAELRVDELLDRLDTLLVASIVAVTAVIATGVFDALVGSITTALLVVDRGFADAVSGQLAAAAGFVTVTVVYLYWRERGIESIDIRWLDTRELLYCLGGFIGLLLVLLLSAELLAGLGVPPSPSGVIEGDLDPPPELFLAVLLISALLVGPAEELLFRSVIQRSLYSSFTRTSSVVLSSVLYAAIYLPAYATAPFSVALAGLALAFTLSLVLAVTYARTDNVLVPALIHGAFNAFQYAVLYVAVIYEVGLG</sequence>
<accession>A0A897MSH8</accession>
<feature type="transmembrane region" description="Helical" evidence="1">
    <location>
        <begin position="288"/>
        <end position="308"/>
    </location>
</feature>
<dbReference type="InterPro" id="IPR003675">
    <property type="entry name" value="Rce1/LyrA-like_dom"/>
</dbReference>
<dbReference type="PANTHER" id="PTHR36435">
    <property type="entry name" value="SLR1288 PROTEIN"/>
    <property type="match status" value="1"/>
</dbReference>
<feature type="transmembrane region" description="Helical" evidence="1">
    <location>
        <begin position="341"/>
        <end position="365"/>
    </location>
</feature>
<name>A0A897MSH8_9EURY</name>
<proteinExistence type="predicted"/>
<evidence type="ECO:0000256" key="1">
    <source>
        <dbReference type="SAM" id="Phobius"/>
    </source>
</evidence>